<dbReference type="OrthoDB" id="9809567at2"/>
<gene>
    <name evidence="14" type="ORF">PAEH1_10560</name>
</gene>
<dbReference type="InterPro" id="IPR005467">
    <property type="entry name" value="His_kinase_dom"/>
</dbReference>
<dbReference type="EMBL" id="CP019697">
    <property type="protein sequence ID" value="AQS51882.1"/>
    <property type="molecule type" value="Genomic_DNA"/>
</dbReference>
<evidence type="ECO:0000256" key="10">
    <source>
        <dbReference type="ARBA" id="ARBA00023136"/>
    </source>
</evidence>
<evidence type="ECO:0000256" key="7">
    <source>
        <dbReference type="ARBA" id="ARBA00022777"/>
    </source>
</evidence>
<dbReference type="GO" id="GO:0005886">
    <property type="term" value="C:plasma membrane"/>
    <property type="evidence" value="ECO:0007669"/>
    <property type="project" value="TreeGrafter"/>
</dbReference>
<evidence type="ECO:0000259" key="12">
    <source>
        <dbReference type="PROSITE" id="PS50109"/>
    </source>
</evidence>
<dbReference type="SMART" id="SM00387">
    <property type="entry name" value="HATPase_c"/>
    <property type="match status" value="1"/>
</dbReference>
<keyword evidence="8 11" id="KW-1133">Transmembrane helix</keyword>
<dbReference type="GO" id="GO:0004673">
    <property type="term" value="F:protein histidine kinase activity"/>
    <property type="evidence" value="ECO:0007669"/>
    <property type="project" value="UniProtKB-EC"/>
</dbReference>
<dbReference type="InterPro" id="IPR003594">
    <property type="entry name" value="HATPase_dom"/>
</dbReference>
<dbReference type="Gene3D" id="3.30.565.10">
    <property type="entry name" value="Histidine kinase-like ATPase, C-terminal domain"/>
    <property type="match status" value="1"/>
</dbReference>
<dbReference type="PANTHER" id="PTHR45436">
    <property type="entry name" value="SENSOR HISTIDINE KINASE YKOH"/>
    <property type="match status" value="1"/>
</dbReference>
<keyword evidence="7" id="KW-0418">Kinase</keyword>
<keyword evidence="5" id="KW-0808">Transferase</keyword>
<dbReference type="KEGG" id="phn:PAEH1_10560"/>
<evidence type="ECO:0000313" key="14">
    <source>
        <dbReference type="EMBL" id="AQS51882.1"/>
    </source>
</evidence>
<feature type="domain" description="Histidine kinase" evidence="12">
    <location>
        <begin position="253"/>
        <end position="456"/>
    </location>
</feature>
<dbReference type="Gene3D" id="1.10.287.130">
    <property type="match status" value="1"/>
</dbReference>
<evidence type="ECO:0000256" key="6">
    <source>
        <dbReference type="ARBA" id="ARBA00022692"/>
    </source>
</evidence>
<feature type="transmembrane region" description="Helical" evidence="11">
    <location>
        <begin position="173"/>
        <end position="193"/>
    </location>
</feature>
<dbReference type="InterPro" id="IPR050428">
    <property type="entry name" value="TCS_sensor_his_kinase"/>
</dbReference>
<keyword evidence="10 11" id="KW-0472">Membrane</keyword>
<organism evidence="14 15">
    <name type="scientific">Paenalcaligenes hominis</name>
    <dbReference type="NCBI Taxonomy" id="643674"/>
    <lineage>
        <taxon>Bacteria</taxon>
        <taxon>Pseudomonadati</taxon>
        <taxon>Pseudomonadota</taxon>
        <taxon>Betaproteobacteria</taxon>
        <taxon>Burkholderiales</taxon>
        <taxon>Alcaligenaceae</taxon>
        <taxon>Paenalcaligenes</taxon>
    </lineage>
</organism>
<evidence type="ECO:0000256" key="11">
    <source>
        <dbReference type="SAM" id="Phobius"/>
    </source>
</evidence>
<evidence type="ECO:0000313" key="15">
    <source>
        <dbReference type="Proteomes" id="UP000189369"/>
    </source>
</evidence>
<dbReference type="PRINTS" id="PR00344">
    <property type="entry name" value="BCTRLSENSOR"/>
</dbReference>
<evidence type="ECO:0000256" key="8">
    <source>
        <dbReference type="ARBA" id="ARBA00022989"/>
    </source>
</evidence>
<proteinExistence type="predicted"/>
<dbReference type="EC" id="2.7.13.3" evidence="3"/>
<dbReference type="InterPro" id="IPR036890">
    <property type="entry name" value="HATPase_C_sf"/>
</dbReference>
<comment type="subcellular location">
    <subcellularLocation>
        <location evidence="2">Membrane</location>
    </subcellularLocation>
</comment>
<evidence type="ECO:0000256" key="4">
    <source>
        <dbReference type="ARBA" id="ARBA00022553"/>
    </source>
</evidence>
<comment type="catalytic activity">
    <reaction evidence="1">
        <text>ATP + protein L-histidine = ADP + protein N-phospho-L-histidine.</text>
        <dbReference type="EC" id="2.7.13.3"/>
    </reaction>
</comment>
<evidence type="ECO:0000256" key="9">
    <source>
        <dbReference type="ARBA" id="ARBA00023012"/>
    </source>
</evidence>
<sequence length="456" mass="51063">MSNTKRFPFSLSQRLLAGALLWVLCSLIATGLLLTQLFKQHIEEQLYKELTVHMLQLISQMEQEATAPLAVQTHLSDPRFEQPLSGLYWQIQSVEAKVPTLYSRSLWDERLNLPKPEAATELRTHYQDPLLGSLYVVGRQVALLDTEHEPQYDVWVAAQSEVLLEPLRRFSRMLVLSLLLLGSVLIVGVWWQLRLGLKPLHQLRVQLGRVHEGVDEKIAGHYPKEIQPLVSEFNRVLDSNAEVIQRARTQAGNLAHAIKTPLTVLANAAKKEHSPLAHLVHDQVITAQQQVDYHLSRARVAAAVKTVGRRTRVVPAVNTLIQVLTHAYTEQTLTVKTNWSDPDLYFKGEAQDLHELLGNVLDNAFKWARSEVHVQGQRHPAASGRTELQIWVDDDGPGLSHDQCVAVFKRGVRADEIAPGSGLGLAIVADLVQLYEGHVYATRSPLGGLRVVLHLP</sequence>
<dbReference type="STRING" id="643674.PAEH1_10560"/>
<dbReference type="Proteomes" id="UP000189369">
    <property type="component" value="Chromosome"/>
</dbReference>
<dbReference type="GO" id="GO:0000160">
    <property type="term" value="P:phosphorelay signal transduction system"/>
    <property type="evidence" value="ECO:0007669"/>
    <property type="project" value="UniProtKB-KW"/>
</dbReference>
<feature type="transmembrane region" description="Helical" evidence="11">
    <location>
        <begin position="15"/>
        <end position="38"/>
    </location>
</feature>
<keyword evidence="9" id="KW-0902">Two-component regulatory system</keyword>
<dbReference type="InterPro" id="IPR003660">
    <property type="entry name" value="HAMP_dom"/>
</dbReference>
<evidence type="ECO:0000259" key="13">
    <source>
        <dbReference type="PROSITE" id="PS50885"/>
    </source>
</evidence>
<evidence type="ECO:0000256" key="3">
    <source>
        <dbReference type="ARBA" id="ARBA00012438"/>
    </source>
</evidence>
<name>A0A1U9K1K0_9BURK</name>
<reference evidence="14 15" key="1">
    <citation type="submission" date="2017-01" db="EMBL/GenBank/DDBJ databases">
        <title>Complete Genome Sequence of Paenalcaligenes hominis, Isolated from a paraplegic Patient with neurogenic bladder.</title>
        <authorList>
            <person name="Mukhopadhyay R."/>
            <person name="Joaquin J."/>
            <person name="Hogue R."/>
            <person name="Kilaru A."/>
            <person name="Jospin G."/>
            <person name="Mars K."/>
            <person name="Eisen J.A."/>
            <person name="Chaturvedi V."/>
        </authorList>
    </citation>
    <scope>NUCLEOTIDE SEQUENCE [LARGE SCALE GENOMIC DNA]</scope>
    <source>
        <strain evidence="14 15">15S00501</strain>
    </source>
</reference>
<dbReference type="PROSITE" id="PS50885">
    <property type="entry name" value="HAMP"/>
    <property type="match status" value="1"/>
</dbReference>
<dbReference type="Pfam" id="PF02518">
    <property type="entry name" value="HATPase_c"/>
    <property type="match status" value="1"/>
</dbReference>
<accession>A0A1U9K1K0</accession>
<feature type="domain" description="HAMP" evidence="13">
    <location>
        <begin position="194"/>
        <end position="245"/>
    </location>
</feature>
<keyword evidence="4" id="KW-0597">Phosphoprotein</keyword>
<evidence type="ECO:0000256" key="2">
    <source>
        <dbReference type="ARBA" id="ARBA00004370"/>
    </source>
</evidence>
<dbReference type="PROSITE" id="PS50109">
    <property type="entry name" value="HIS_KIN"/>
    <property type="match status" value="1"/>
</dbReference>
<evidence type="ECO:0000256" key="5">
    <source>
        <dbReference type="ARBA" id="ARBA00022679"/>
    </source>
</evidence>
<dbReference type="AlphaFoldDB" id="A0A1U9K1K0"/>
<keyword evidence="6 11" id="KW-0812">Transmembrane</keyword>
<protein>
    <recommendedName>
        <fullName evidence="3">histidine kinase</fullName>
        <ecNumber evidence="3">2.7.13.3</ecNumber>
    </recommendedName>
</protein>
<dbReference type="PANTHER" id="PTHR45436:SF5">
    <property type="entry name" value="SENSOR HISTIDINE KINASE TRCS"/>
    <property type="match status" value="1"/>
</dbReference>
<evidence type="ECO:0000256" key="1">
    <source>
        <dbReference type="ARBA" id="ARBA00000085"/>
    </source>
</evidence>
<dbReference type="InterPro" id="IPR004358">
    <property type="entry name" value="Sig_transdc_His_kin-like_C"/>
</dbReference>
<dbReference type="SUPFAM" id="SSF55874">
    <property type="entry name" value="ATPase domain of HSP90 chaperone/DNA topoisomerase II/histidine kinase"/>
    <property type="match status" value="1"/>
</dbReference>